<keyword evidence="3" id="KW-1185">Reference proteome</keyword>
<keyword evidence="1" id="KW-0732">Signal</keyword>
<reference evidence="2 3" key="1">
    <citation type="submission" date="2018-09" db="EMBL/GenBank/DDBJ databases">
        <title>Paenibacillus aracenensis nov. sp. isolated from a cave in southern Spain.</title>
        <authorList>
            <person name="Jurado V."/>
            <person name="Gutierrez-Patricio S."/>
            <person name="Gonzalez-Pimentel J.L."/>
            <person name="Miller A.Z."/>
            <person name="Laiz L."/>
            <person name="Saiz-Jimenez C."/>
        </authorList>
    </citation>
    <scope>NUCLEOTIDE SEQUENCE [LARGE SCALE GENOMIC DNA]</scope>
    <source>
        <strain evidence="2 3">DSM 22867</strain>
    </source>
</reference>
<feature type="signal peptide" evidence="1">
    <location>
        <begin position="1"/>
        <end position="26"/>
    </location>
</feature>
<evidence type="ECO:0008006" key="4">
    <source>
        <dbReference type="Google" id="ProtNLM"/>
    </source>
</evidence>
<evidence type="ECO:0000313" key="2">
    <source>
        <dbReference type="EMBL" id="RIX51854.1"/>
    </source>
</evidence>
<organism evidence="2 3">
    <name type="scientific">Paenibacillus nanensis</name>
    <dbReference type="NCBI Taxonomy" id="393251"/>
    <lineage>
        <taxon>Bacteria</taxon>
        <taxon>Bacillati</taxon>
        <taxon>Bacillota</taxon>
        <taxon>Bacilli</taxon>
        <taxon>Bacillales</taxon>
        <taxon>Paenibacillaceae</taxon>
        <taxon>Paenibacillus</taxon>
    </lineage>
</organism>
<gene>
    <name evidence="2" type="ORF">D3P08_15685</name>
</gene>
<evidence type="ECO:0000313" key="3">
    <source>
        <dbReference type="Proteomes" id="UP000266482"/>
    </source>
</evidence>
<evidence type="ECO:0000256" key="1">
    <source>
        <dbReference type="SAM" id="SignalP"/>
    </source>
</evidence>
<dbReference type="RefSeq" id="WP_119600635.1">
    <property type="nucleotide sequence ID" value="NZ_QXQA01000009.1"/>
</dbReference>
<dbReference type="Proteomes" id="UP000266482">
    <property type="component" value="Unassembled WGS sequence"/>
</dbReference>
<proteinExistence type="predicted"/>
<dbReference type="EMBL" id="QXQA01000009">
    <property type="protein sequence ID" value="RIX51854.1"/>
    <property type="molecule type" value="Genomic_DNA"/>
</dbReference>
<sequence length="323" mass="34936">MKRNKGLSVLIAVMLLFASLALPVSAAEDHIETFDIANEGSGYQIHIPGFIELTTAKGTDIDGMPFEVDAIKMEVPKPNSDGTYTLFEITTDKTDAFAVDSYPGIYGEGQLTSFYGEFENGKIVYSIEKDLMDKIVDEVFTFDFNVTTADGEGLDYFYEINFVFDQGGSGQPAAPKPAAAVTAKPTSSKVLVNGKQVAFEAYNIGGNNYFKLRDLAMALNGSAKQFEVTWDAEFNVIDLLTETAYTPVGNELAVSGDASSKKGKLSASGVFLNGEEVTITAYNIGGNNYFKLRDIAKVINFAVLWDESAKTVSIDASAGYTEE</sequence>
<dbReference type="OrthoDB" id="1864213at2"/>
<dbReference type="AlphaFoldDB" id="A0A3A1UUB4"/>
<accession>A0A3A1UUB4</accession>
<name>A0A3A1UUB4_9BACL</name>
<feature type="chain" id="PRO_5017179229" description="Copper amine oxidase N-terminal domain-containing protein" evidence="1">
    <location>
        <begin position="27"/>
        <end position="323"/>
    </location>
</feature>
<comment type="caution">
    <text evidence="2">The sequence shown here is derived from an EMBL/GenBank/DDBJ whole genome shotgun (WGS) entry which is preliminary data.</text>
</comment>
<protein>
    <recommendedName>
        <fullName evidence="4">Copper amine oxidase N-terminal domain-containing protein</fullName>
    </recommendedName>
</protein>